<keyword evidence="2" id="KW-0732">Signal</keyword>
<evidence type="ECO:0000313" key="4">
    <source>
        <dbReference type="Proteomes" id="UP000307380"/>
    </source>
</evidence>
<proteinExistence type="predicted"/>
<feature type="region of interest" description="Disordered" evidence="1">
    <location>
        <begin position="24"/>
        <end position="62"/>
    </location>
</feature>
<dbReference type="EMBL" id="SSSN01000005">
    <property type="protein sequence ID" value="THG34512.1"/>
    <property type="molecule type" value="Genomic_DNA"/>
</dbReference>
<comment type="caution">
    <text evidence="3">The sequence shown here is derived from an EMBL/GenBank/DDBJ whole genome shotgun (WGS) entry which is preliminary data.</text>
</comment>
<reference evidence="3 4" key="1">
    <citation type="submission" date="2019-04" db="EMBL/GenBank/DDBJ databases">
        <authorList>
            <person name="Jiang L."/>
        </authorList>
    </citation>
    <scope>NUCLEOTIDE SEQUENCE [LARGE SCALE GENOMIC DNA]</scope>
    <source>
        <strain evidence="3 4">YIM 131861</strain>
    </source>
</reference>
<dbReference type="RefSeq" id="WP_136424310.1">
    <property type="nucleotide sequence ID" value="NZ_SSSN01000005.1"/>
</dbReference>
<protein>
    <recommendedName>
        <fullName evidence="5">Lipoprotein</fullName>
    </recommendedName>
</protein>
<accession>A0A4S4FWM7</accession>
<dbReference type="PROSITE" id="PS51257">
    <property type="entry name" value="PROKAR_LIPOPROTEIN"/>
    <property type="match status" value="1"/>
</dbReference>
<evidence type="ECO:0000313" key="3">
    <source>
        <dbReference type="EMBL" id="THG34512.1"/>
    </source>
</evidence>
<sequence length="221" mass="23941">MRKISLLTVTAVLAVALSACAGPHLSQDKPDSNGTASSIPHPKVPPLTDEQAAKQAASDQQNRDDLFHTQFPAQPLPAYQFEKFVSPDQWAAAVASCLTRAGYQAVVSADQGIETSGVASDDLARETAQYVCQSATPLGPRYNTPLNRSQLEYLYRYDTEVLTLCLEQAGYKVTTPPPLKKFVADYRTNGGGWSPYDNVHAGALTTSINVQCPQRPDHLYG</sequence>
<evidence type="ECO:0000256" key="1">
    <source>
        <dbReference type="SAM" id="MobiDB-lite"/>
    </source>
</evidence>
<dbReference type="AlphaFoldDB" id="A0A4S4FWM7"/>
<keyword evidence="4" id="KW-1185">Reference proteome</keyword>
<feature type="chain" id="PRO_5020424143" description="Lipoprotein" evidence="2">
    <location>
        <begin position="22"/>
        <end position="221"/>
    </location>
</feature>
<dbReference type="OrthoDB" id="3726412at2"/>
<dbReference type="Proteomes" id="UP000307380">
    <property type="component" value="Unassembled WGS sequence"/>
</dbReference>
<evidence type="ECO:0008006" key="5">
    <source>
        <dbReference type="Google" id="ProtNLM"/>
    </source>
</evidence>
<feature type="signal peptide" evidence="2">
    <location>
        <begin position="1"/>
        <end position="21"/>
    </location>
</feature>
<organism evidence="3 4">
    <name type="scientific">Orlajensenia flava</name>
    <dbReference type="NCBI Taxonomy" id="2565934"/>
    <lineage>
        <taxon>Bacteria</taxon>
        <taxon>Bacillati</taxon>
        <taxon>Actinomycetota</taxon>
        <taxon>Actinomycetes</taxon>
        <taxon>Micrococcales</taxon>
        <taxon>Microbacteriaceae</taxon>
        <taxon>Orlajensenia</taxon>
    </lineage>
</organism>
<gene>
    <name evidence="3" type="ORF">E6C70_09665</name>
</gene>
<evidence type="ECO:0000256" key="2">
    <source>
        <dbReference type="SAM" id="SignalP"/>
    </source>
</evidence>
<name>A0A4S4FWM7_9MICO</name>